<protein>
    <submittedName>
        <fullName evidence="1">Uncharacterized protein</fullName>
    </submittedName>
</protein>
<dbReference type="RefSeq" id="WP_015084339.1">
    <property type="nucleotide sequence ID" value="NC_019552.1"/>
</dbReference>
<sequence>MGARGLIACFQSIFVDILSNYLFCIHNDIQNHLNNPSENQDYLIIDTVFEDDKISFIKK</sequence>
<accession>A0AAI8AN08</accession>
<dbReference type="KEGG" id="mhs:MOS_778"/>
<evidence type="ECO:0000313" key="1">
    <source>
        <dbReference type="EMBL" id="AFX74679.1"/>
    </source>
</evidence>
<dbReference type="EMBL" id="CP003914">
    <property type="protein sequence ID" value="AFX74679.1"/>
    <property type="molecule type" value="Genomic_DNA"/>
</dbReference>
<proteinExistence type="predicted"/>
<name>A0AAI8AN08_MESHY</name>
<dbReference type="Proteomes" id="UP000009399">
    <property type="component" value="Chromosome"/>
</dbReference>
<evidence type="ECO:0000313" key="2">
    <source>
        <dbReference type="Proteomes" id="UP000009399"/>
    </source>
</evidence>
<dbReference type="AlphaFoldDB" id="A0AAI8AN08"/>
<organism evidence="1 2">
    <name type="scientific">Mesomycoplasma hyorhinis SK76</name>
    <dbReference type="NCBI Taxonomy" id="1118964"/>
    <lineage>
        <taxon>Bacteria</taxon>
        <taxon>Bacillati</taxon>
        <taxon>Mycoplasmatota</taxon>
        <taxon>Mycoplasmoidales</taxon>
        <taxon>Metamycoplasmataceae</taxon>
        <taxon>Mesomycoplasma</taxon>
    </lineage>
</organism>
<gene>
    <name evidence="1" type="ORF">MOS_778</name>
</gene>
<reference evidence="1 2" key="1">
    <citation type="journal article" date="2013" name="Genome Announc.">
        <title>Complete Genome Sequence of Mycoplasma hyorhinis Strain SK76.</title>
        <authorList>
            <person name="Goodison S."/>
            <person name="Urquidi V."/>
            <person name="Kumar D."/>
            <person name="Reyes L."/>
            <person name="Rosser C.J."/>
        </authorList>
    </citation>
    <scope>NUCLEOTIDE SEQUENCE [LARGE SCALE GENOMIC DNA]</scope>
    <source>
        <strain evidence="1 2">SK76</strain>
    </source>
</reference>